<evidence type="ECO:0000256" key="1">
    <source>
        <dbReference type="ARBA" id="ARBA00004236"/>
    </source>
</evidence>
<name>A0A9X3D7J0_9ACTN</name>
<dbReference type="PROSITE" id="PS51257">
    <property type="entry name" value="PROKAR_LIPOPROTEIN"/>
    <property type="match status" value="1"/>
</dbReference>
<keyword evidence="4" id="KW-0472">Membrane</keyword>
<feature type="domain" description="ABC-type glycine betaine transport system substrate-binding" evidence="6">
    <location>
        <begin position="57"/>
        <end position="302"/>
    </location>
</feature>
<dbReference type="GO" id="GO:0031460">
    <property type="term" value="P:glycine betaine transport"/>
    <property type="evidence" value="ECO:0007669"/>
    <property type="project" value="TreeGrafter"/>
</dbReference>
<dbReference type="EMBL" id="JAPKFM010000028">
    <property type="protein sequence ID" value="MCX2966528.1"/>
    <property type="molecule type" value="Genomic_DNA"/>
</dbReference>
<evidence type="ECO:0000313" key="8">
    <source>
        <dbReference type="Proteomes" id="UP001143347"/>
    </source>
</evidence>
<sequence length="318" mass="33995">MVRRRWWRAIAGVVVATLILAACGGGPEDDVATRFSSCSVSDRIADATAEPVGDRDIIIGAFVGWDESAAAAYLMKNVLATNGYGVQVKTVDVQAGFSATAHGDIDVIPDVWLPTTHSSYVNRHGSQLESLGCWYDDATLTIAVNSSSPARSIADLKDMSDAYDDTLVGIEPGAGETLLVTDRVIPEYGLGDLTFRSSSTADMLGSLQQAIVDERNIAVTLWRPHWAYAEFDIRDLDDPLGALGGTEGIWSFATEGFAGAAPKAAQMFANLILSDAELADLEYLMVARHDRSDPDGAVVDWLGAHPDFADRLVRGTLG</sequence>
<dbReference type="SUPFAM" id="SSF53850">
    <property type="entry name" value="Periplasmic binding protein-like II"/>
    <property type="match status" value="1"/>
</dbReference>
<dbReference type="GO" id="GO:0015871">
    <property type="term" value="P:choline transport"/>
    <property type="evidence" value="ECO:0007669"/>
    <property type="project" value="TreeGrafter"/>
</dbReference>
<accession>A0A9X3D7J0</accession>
<evidence type="ECO:0000256" key="2">
    <source>
        <dbReference type="ARBA" id="ARBA00022448"/>
    </source>
</evidence>
<dbReference type="CDD" id="cd13639">
    <property type="entry name" value="PBP2_OpuAC_like"/>
    <property type="match status" value="1"/>
</dbReference>
<evidence type="ECO:0000256" key="5">
    <source>
        <dbReference type="SAM" id="SignalP"/>
    </source>
</evidence>
<evidence type="ECO:0000256" key="4">
    <source>
        <dbReference type="ARBA" id="ARBA00023136"/>
    </source>
</evidence>
<dbReference type="Gene3D" id="3.40.190.100">
    <property type="entry name" value="Glycine betaine-binding periplasmic protein, domain 2"/>
    <property type="match status" value="1"/>
</dbReference>
<proteinExistence type="predicted"/>
<feature type="signal peptide" evidence="5">
    <location>
        <begin position="1"/>
        <end position="21"/>
    </location>
</feature>
<keyword evidence="3" id="KW-1003">Cell membrane</keyword>
<dbReference type="GO" id="GO:0015226">
    <property type="term" value="F:carnitine transmembrane transporter activity"/>
    <property type="evidence" value="ECO:0007669"/>
    <property type="project" value="TreeGrafter"/>
</dbReference>
<dbReference type="InterPro" id="IPR007210">
    <property type="entry name" value="ABC_Gly_betaine_transp_sub-bd"/>
</dbReference>
<comment type="subcellular location">
    <subcellularLocation>
        <location evidence="1">Cell membrane</location>
    </subcellularLocation>
</comment>
<gene>
    <name evidence="7" type="ORF">OSB52_20815</name>
</gene>
<keyword evidence="2" id="KW-0813">Transport</keyword>
<dbReference type="Proteomes" id="UP001143347">
    <property type="component" value="Unassembled WGS sequence"/>
</dbReference>
<dbReference type="PANTHER" id="PTHR47737:SF1">
    <property type="entry name" value="GLYCINE BETAINE_PROLINE BETAINE TRANSPORT SYSTEM PERMEASE PROTEIN PROW"/>
    <property type="match status" value="1"/>
</dbReference>
<dbReference type="GO" id="GO:0005275">
    <property type="term" value="F:amine transmembrane transporter activity"/>
    <property type="evidence" value="ECO:0007669"/>
    <property type="project" value="TreeGrafter"/>
</dbReference>
<reference evidence="7" key="1">
    <citation type="submission" date="2022-10" db="EMBL/GenBank/DDBJ databases">
        <title>WGS of marine actinomycetes from Thailand.</title>
        <authorList>
            <person name="Thawai C."/>
        </authorList>
    </citation>
    <scope>NUCLEOTIDE SEQUENCE</scope>
    <source>
        <strain evidence="7">SW21</strain>
    </source>
</reference>
<dbReference type="GO" id="GO:0043190">
    <property type="term" value="C:ATP-binding cassette (ABC) transporter complex"/>
    <property type="evidence" value="ECO:0007669"/>
    <property type="project" value="InterPro"/>
</dbReference>
<protein>
    <submittedName>
        <fullName evidence="7">Glycine betaine ABC transporter substrate-binding protein</fullName>
    </submittedName>
</protein>
<dbReference type="AlphaFoldDB" id="A0A9X3D7J0"/>
<organism evidence="7 8">
    <name type="scientific">Gordonia aquimaris</name>
    <dbReference type="NCBI Taxonomy" id="2984863"/>
    <lineage>
        <taxon>Bacteria</taxon>
        <taxon>Bacillati</taxon>
        <taxon>Actinomycetota</taxon>
        <taxon>Actinomycetes</taxon>
        <taxon>Mycobacteriales</taxon>
        <taxon>Gordoniaceae</taxon>
        <taxon>Gordonia</taxon>
    </lineage>
</organism>
<keyword evidence="5" id="KW-0732">Signal</keyword>
<dbReference type="RefSeq" id="WP_266063383.1">
    <property type="nucleotide sequence ID" value="NZ_JAPKFM010000028.1"/>
</dbReference>
<dbReference type="Gene3D" id="3.40.190.10">
    <property type="entry name" value="Periplasmic binding protein-like II"/>
    <property type="match status" value="1"/>
</dbReference>
<evidence type="ECO:0000313" key="7">
    <source>
        <dbReference type="EMBL" id="MCX2966528.1"/>
    </source>
</evidence>
<feature type="chain" id="PRO_5040759715" evidence="5">
    <location>
        <begin position="22"/>
        <end position="318"/>
    </location>
</feature>
<dbReference type="PANTHER" id="PTHR47737">
    <property type="entry name" value="GLYCINE BETAINE/PROLINE BETAINE TRANSPORT SYSTEM PERMEASE PROTEIN PROW"/>
    <property type="match status" value="1"/>
</dbReference>
<evidence type="ECO:0000256" key="3">
    <source>
        <dbReference type="ARBA" id="ARBA00022475"/>
    </source>
</evidence>
<dbReference type="Pfam" id="PF04069">
    <property type="entry name" value="OpuAC"/>
    <property type="match status" value="1"/>
</dbReference>
<keyword evidence="8" id="KW-1185">Reference proteome</keyword>
<evidence type="ECO:0000259" key="6">
    <source>
        <dbReference type="Pfam" id="PF04069"/>
    </source>
</evidence>
<comment type="caution">
    <text evidence="7">The sequence shown here is derived from an EMBL/GenBank/DDBJ whole genome shotgun (WGS) entry which is preliminary data.</text>
</comment>